<dbReference type="CDD" id="cd22784">
    <property type="entry name" value="DPBB_MltA_YuiC-like"/>
    <property type="match status" value="1"/>
</dbReference>
<name>A0A0L8V8Z6_9BACT</name>
<evidence type="ECO:0008006" key="3">
    <source>
        <dbReference type="Google" id="ProtNLM"/>
    </source>
</evidence>
<proteinExistence type="predicted"/>
<dbReference type="Proteomes" id="UP000036958">
    <property type="component" value="Unassembled WGS sequence"/>
</dbReference>
<gene>
    <name evidence="1" type="ORF">NC99_25450</name>
</gene>
<sequence>MQKTILFWLKWLIVGAMGLGFLAGGCAGRTVKVMEVTATAYNSIGSQTHPDHENITAWGDTLEPGMKCIAVSRDLIPAGLDYETKVKIEGLPGTYRVLDKMNRRWTQRIDIYMGNDVEAALDWGAQQVTISWKEDK</sequence>
<protein>
    <recommendedName>
        <fullName evidence="3">3D domain-containing protein</fullName>
    </recommendedName>
</protein>
<reference evidence="2" key="1">
    <citation type="submission" date="2015-07" db="EMBL/GenBank/DDBJ databases">
        <title>Genome sequencing of Sunxiuqinia dokdonensis strain SK.</title>
        <authorList>
            <person name="Ahn S."/>
            <person name="Kim B.-C."/>
        </authorList>
    </citation>
    <scope>NUCLEOTIDE SEQUENCE [LARGE SCALE GENOMIC DNA]</scope>
    <source>
        <strain evidence="2">SK</strain>
    </source>
</reference>
<dbReference type="OrthoDB" id="5624888at2"/>
<comment type="caution">
    <text evidence="1">The sequence shown here is derived from an EMBL/GenBank/DDBJ whole genome shotgun (WGS) entry which is preliminary data.</text>
</comment>
<evidence type="ECO:0000313" key="2">
    <source>
        <dbReference type="Proteomes" id="UP000036958"/>
    </source>
</evidence>
<dbReference type="STRING" id="1409788.NC99_25450"/>
<dbReference type="AlphaFoldDB" id="A0A0L8V8Z6"/>
<dbReference type="PATRIC" id="fig|1409788.3.peg.2624"/>
<evidence type="ECO:0000313" key="1">
    <source>
        <dbReference type="EMBL" id="KOH44637.1"/>
    </source>
</evidence>
<keyword evidence="2" id="KW-1185">Reference proteome</keyword>
<dbReference type="EMBL" id="LGIA01000158">
    <property type="protein sequence ID" value="KOH44637.1"/>
    <property type="molecule type" value="Genomic_DNA"/>
</dbReference>
<organism evidence="1 2">
    <name type="scientific">Sunxiuqinia dokdonensis</name>
    <dbReference type="NCBI Taxonomy" id="1409788"/>
    <lineage>
        <taxon>Bacteria</taxon>
        <taxon>Pseudomonadati</taxon>
        <taxon>Bacteroidota</taxon>
        <taxon>Bacteroidia</taxon>
        <taxon>Marinilabiliales</taxon>
        <taxon>Prolixibacteraceae</taxon>
        <taxon>Sunxiuqinia</taxon>
    </lineage>
</organism>
<dbReference type="PROSITE" id="PS51257">
    <property type="entry name" value="PROKAR_LIPOPROTEIN"/>
    <property type="match status" value="1"/>
</dbReference>
<dbReference type="RefSeq" id="WP_053183880.1">
    <property type="nucleotide sequence ID" value="NZ_LGIA01000158.1"/>
</dbReference>
<accession>A0A0L8V8Z6</accession>